<keyword evidence="2" id="KW-1185">Reference proteome</keyword>
<dbReference type="Gene3D" id="1.25.10.10">
    <property type="entry name" value="Leucine-rich Repeat Variant"/>
    <property type="match status" value="1"/>
</dbReference>
<dbReference type="InterPro" id="IPR011989">
    <property type="entry name" value="ARM-like"/>
</dbReference>
<dbReference type="SUPFAM" id="SSF48371">
    <property type="entry name" value="ARM repeat"/>
    <property type="match status" value="1"/>
</dbReference>
<sequence length="385" mass="44229">MFSSLLKRMNPKHCLCIDFGNDENDSEIIETELDTGILLQIVPTLLDIIQKDSSISSIDWLDKKINSLKTLHELSKNECNRVEMICSNEFELLEAVTNCIDCSYDMQSNRERNQRLDEIRRQSILLLNNLSIPKENKIAMIRHRHFHALLEKVSNVIRLQIPEATYLCCILLMNITLLPEAVEPVIMFTPQNFEQDHTKSNARQPALLNTSIDAKDWETFATSRHVTTTRQPTPPRQRGSYGNEIPCLENPLSLLRSIEKLMRDQQPFLMSKAFSVEGEGIRWCVGLLRNLTLKNKYCMIIAQTEIPLFLLGVIRKTRHSVMKWTQDTIEDMSLTVIDQLASSPAAREKLKSCGAKNVINTIDRRECATIKVQNRISSILEYLDE</sequence>
<proteinExistence type="predicted"/>
<dbReference type="Proteomes" id="UP001054902">
    <property type="component" value="Unassembled WGS sequence"/>
</dbReference>
<dbReference type="AlphaFoldDB" id="A0AAD3CN09"/>
<dbReference type="InterPro" id="IPR016024">
    <property type="entry name" value="ARM-type_fold"/>
</dbReference>
<reference evidence="1 2" key="1">
    <citation type="journal article" date="2021" name="Sci. Rep.">
        <title>The genome of the diatom Chaetoceros tenuissimus carries an ancient integrated fragment of an extant virus.</title>
        <authorList>
            <person name="Hongo Y."/>
            <person name="Kimura K."/>
            <person name="Takaki Y."/>
            <person name="Yoshida Y."/>
            <person name="Baba S."/>
            <person name="Kobayashi G."/>
            <person name="Nagasaki K."/>
            <person name="Hano T."/>
            <person name="Tomaru Y."/>
        </authorList>
    </citation>
    <scope>NUCLEOTIDE SEQUENCE [LARGE SCALE GENOMIC DNA]</scope>
    <source>
        <strain evidence="1 2">NIES-3715</strain>
    </source>
</reference>
<accession>A0AAD3CN09</accession>
<evidence type="ECO:0000313" key="1">
    <source>
        <dbReference type="EMBL" id="GFH48729.1"/>
    </source>
</evidence>
<name>A0AAD3CN09_9STRA</name>
<dbReference type="EMBL" id="BLLK01000029">
    <property type="protein sequence ID" value="GFH48729.1"/>
    <property type="molecule type" value="Genomic_DNA"/>
</dbReference>
<protein>
    <submittedName>
        <fullName evidence="1">Uncharacterized protein</fullName>
    </submittedName>
</protein>
<comment type="caution">
    <text evidence="1">The sequence shown here is derived from an EMBL/GenBank/DDBJ whole genome shotgun (WGS) entry which is preliminary data.</text>
</comment>
<evidence type="ECO:0000313" key="2">
    <source>
        <dbReference type="Proteomes" id="UP001054902"/>
    </source>
</evidence>
<gene>
    <name evidence="1" type="ORF">CTEN210_05205</name>
</gene>
<organism evidence="1 2">
    <name type="scientific">Chaetoceros tenuissimus</name>
    <dbReference type="NCBI Taxonomy" id="426638"/>
    <lineage>
        <taxon>Eukaryota</taxon>
        <taxon>Sar</taxon>
        <taxon>Stramenopiles</taxon>
        <taxon>Ochrophyta</taxon>
        <taxon>Bacillariophyta</taxon>
        <taxon>Coscinodiscophyceae</taxon>
        <taxon>Chaetocerotophycidae</taxon>
        <taxon>Chaetocerotales</taxon>
        <taxon>Chaetocerotaceae</taxon>
        <taxon>Chaetoceros</taxon>
    </lineage>
</organism>